<dbReference type="AlphaFoldDB" id="A0A1U9ZTC6"/>
<dbReference type="EMBL" id="CP017717">
    <property type="protein sequence ID" value="AQZ61191.1"/>
    <property type="molecule type" value="Genomic_DNA"/>
</dbReference>
<proteinExistence type="predicted"/>
<evidence type="ECO:0000256" key="1">
    <source>
        <dbReference type="SAM" id="MobiDB-lite"/>
    </source>
</evidence>
<keyword evidence="3" id="KW-1185">Reference proteome</keyword>
<evidence type="ECO:0000313" key="3">
    <source>
        <dbReference type="Proteomes" id="UP000190797"/>
    </source>
</evidence>
<sequence length="286" mass="30261">MLAAAVVGAVAWWLRRNGASGGDRIDGDEPGAFEPGPERKREWELLLTSEAEAAFTEGLRAYHEAGGALRVGAEQGVLTTYEPPRLISLHLLADAFAARGDAALHDPQGTVERLLERLAATERPGVLHLRPGWLDGEVDGMDAVRFAAAVGEVVRPGGWTAEARLGALQVTVRGDEPGASARGSGDRPLTHVNGTPIKSLAAKEGGDGDAPEERAAGEANTMMLDLARVLDLYQEARAGRPEAEPRTLLGEIVPRLIAAGGPGVTWARPPRRAELRTVLGSEPELH</sequence>
<dbReference type="KEGG" id="noa:BKM31_06565"/>
<dbReference type="Proteomes" id="UP000190797">
    <property type="component" value="Chromosome"/>
</dbReference>
<gene>
    <name evidence="2" type="ORF">BKM31_06565</name>
</gene>
<accession>A0A1U9ZTC6</accession>
<evidence type="ECO:0000313" key="2">
    <source>
        <dbReference type="EMBL" id="AQZ61191.1"/>
    </source>
</evidence>
<protein>
    <submittedName>
        <fullName evidence="2">Uncharacterized protein</fullName>
    </submittedName>
</protein>
<name>A0A1U9ZTC6_9ACTN</name>
<feature type="region of interest" description="Disordered" evidence="1">
    <location>
        <begin position="175"/>
        <end position="194"/>
    </location>
</feature>
<organism evidence="2 3">
    <name type="scientific">[Actinomadura] parvosata subsp. kistnae</name>
    <dbReference type="NCBI Taxonomy" id="1909395"/>
    <lineage>
        <taxon>Bacteria</taxon>
        <taxon>Bacillati</taxon>
        <taxon>Actinomycetota</taxon>
        <taxon>Actinomycetes</taxon>
        <taxon>Streptosporangiales</taxon>
        <taxon>Streptosporangiaceae</taxon>
        <taxon>Nonomuraea</taxon>
    </lineage>
</organism>
<reference evidence="3" key="1">
    <citation type="journal article" date="2017" name="Med. Chem. Commun.">
        <title>Nonomuraea sp. ATCC 55076 harbours the largest actinomycete chromosome to date and the kistamicin biosynthetic gene cluster.</title>
        <authorList>
            <person name="Nazari B."/>
            <person name="Forneris C.C."/>
            <person name="Gibson M.I."/>
            <person name="Moon K."/>
            <person name="Schramma K.R."/>
            <person name="Seyedsayamdost M.R."/>
        </authorList>
    </citation>
    <scope>NUCLEOTIDE SEQUENCE [LARGE SCALE GENOMIC DNA]</scope>
    <source>
        <strain evidence="3">ATCC 55076</strain>
    </source>
</reference>